<protein>
    <submittedName>
        <fullName evidence="2">Uncharacterized protein</fullName>
    </submittedName>
</protein>
<evidence type="ECO:0000313" key="3">
    <source>
        <dbReference type="Proteomes" id="UP000070544"/>
    </source>
</evidence>
<dbReference type="EMBL" id="KQ965814">
    <property type="protein sequence ID" value="KXS10759.1"/>
    <property type="molecule type" value="Genomic_DNA"/>
</dbReference>
<keyword evidence="3" id="KW-1185">Reference proteome</keyword>
<accession>A0A139A243</accession>
<feature type="compositionally biased region" description="Polar residues" evidence="1">
    <location>
        <begin position="30"/>
        <end position="42"/>
    </location>
</feature>
<dbReference type="AlphaFoldDB" id="A0A139A243"/>
<feature type="compositionally biased region" description="Basic residues" evidence="1">
    <location>
        <begin position="1"/>
        <end position="18"/>
    </location>
</feature>
<name>A0A139A243_GONPJ</name>
<dbReference type="Proteomes" id="UP000070544">
    <property type="component" value="Unassembled WGS sequence"/>
</dbReference>
<feature type="region of interest" description="Disordered" evidence="1">
    <location>
        <begin position="1"/>
        <end position="84"/>
    </location>
</feature>
<reference evidence="2 3" key="1">
    <citation type="journal article" date="2015" name="Genome Biol. Evol.">
        <title>Phylogenomic analyses indicate that early fungi evolved digesting cell walls of algal ancestors of land plants.</title>
        <authorList>
            <person name="Chang Y."/>
            <person name="Wang S."/>
            <person name="Sekimoto S."/>
            <person name="Aerts A.L."/>
            <person name="Choi C."/>
            <person name="Clum A."/>
            <person name="LaButti K.M."/>
            <person name="Lindquist E.A."/>
            <person name="Yee Ngan C."/>
            <person name="Ohm R.A."/>
            <person name="Salamov A.A."/>
            <person name="Grigoriev I.V."/>
            <person name="Spatafora J.W."/>
            <person name="Berbee M.L."/>
        </authorList>
    </citation>
    <scope>NUCLEOTIDE SEQUENCE [LARGE SCALE GENOMIC DNA]</scope>
    <source>
        <strain evidence="2 3">JEL478</strain>
    </source>
</reference>
<proteinExistence type="predicted"/>
<gene>
    <name evidence="2" type="ORF">M427DRAFT_460970</name>
</gene>
<sequence length="213" mass="23205">MHVPRHRAQPSPHLRRRLSPTSRARERVQQSKSSGGLSSHTLTPMPASPPSSPRNNSRARKFGVPRPPQPHPPLRAASNPLPSLSRPHLFAPDHAVSATCVSAKRAGMKRVRAMWREGKGRWAGLVSPTHSSCPTPTLPFPSHAQIASRTMPLFRFSSVPSSPDCRLSVGSGGADVGGQQWTVGTVSCGMLPRTVVSVKWRVVVHETWQLRIV</sequence>
<organism evidence="2 3">
    <name type="scientific">Gonapodya prolifera (strain JEL478)</name>
    <name type="common">Monoblepharis prolifera</name>
    <dbReference type="NCBI Taxonomy" id="1344416"/>
    <lineage>
        <taxon>Eukaryota</taxon>
        <taxon>Fungi</taxon>
        <taxon>Fungi incertae sedis</taxon>
        <taxon>Chytridiomycota</taxon>
        <taxon>Chytridiomycota incertae sedis</taxon>
        <taxon>Monoblepharidomycetes</taxon>
        <taxon>Monoblepharidales</taxon>
        <taxon>Gonapodyaceae</taxon>
        <taxon>Gonapodya</taxon>
    </lineage>
</organism>
<evidence type="ECO:0000313" key="2">
    <source>
        <dbReference type="EMBL" id="KXS10759.1"/>
    </source>
</evidence>
<evidence type="ECO:0000256" key="1">
    <source>
        <dbReference type="SAM" id="MobiDB-lite"/>
    </source>
</evidence>